<protein>
    <recommendedName>
        <fullName evidence="3">CN hydrolase domain-containing protein</fullName>
    </recommendedName>
</protein>
<dbReference type="Pfam" id="PF00795">
    <property type="entry name" value="CN_hydrolase"/>
    <property type="match status" value="1"/>
</dbReference>
<dbReference type="GO" id="GO:0006107">
    <property type="term" value="P:oxaloacetate metabolic process"/>
    <property type="evidence" value="ECO:0007669"/>
    <property type="project" value="TreeGrafter"/>
</dbReference>
<keyword evidence="5" id="KW-1185">Reference proteome</keyword>
<dbReference type="InterPro" id="IPR003010">
    <property type="entry name" value="C-N_Hydrolase"/>
</dbReference>
<dbReference type="InterPro" id="IPR001110">
    <property type="entry name" value="UPF0012_CS"/>
</dbReference>
<dbReference type="PROSITE" id="PS01227">
    <property type="entry name" value="UPF0012"/>
    <property type="match status" value="1"/>
</dbReference>
<dbReference type="InterPro" id="IPR036526">
    <property type="entry name" value="C-N_Hydrolase_sf"/>
</dbReference>
<comment type="caution">
    <text evidence="4">The sequence shown here is derived from an EMBL/GenBank/DDBJ whole genome shotgun (WGS) entry which is preliminary data.</text>
</comment>
<dbReference type="PANTHER" id="PTHR23088">
    <property type="entry name" value="NITRILASE-RELATED"/>
    <property type="match status" value="1"/>
</dbReference>
<dbReference type="GO" id="GO:0006541">
    <property type="term" value="P:glutamine metabolic process"/>
    <property type="evidence" value="ECO:0007669"/>
    <property type="project" value="TreeGrafter"/>
</dbReference>
<evidence type="ECO:0000256" key="1">
    <source>
        <dbReference type="ARBA" id="ARBA00010613"/>
    </source>
</evidence>
<dbReference type="EMBL" id="JALJOQ010000196">
    <property type="protein sequence ID" value="KAK9790149.1"/>
    <property type="molecule type" value="Genomic_DNA"/>
</dbReference>
<gene>
    <name evidence="4" type="ORF">WJX73_010522</name>
</gene>
<comment type="similarity">
    <text evidence="1">Belongs to the carbon-nitrogen hydrolase superfamily. NIT1/NIT2 family.</text>
</comment>
<dbReference type="GO" id="GO:0006528">
    <property type="term" value="P:asparagine metabolic process"/>
    <property type="evidence" value="ECO:0007669"/>
    <property type="project" value="TreeGrafter"/>
</dbReference>
<dbReference type="Gene3D" id="3.60.110.10">
    <property type="entry name" value="Carbon-nitrogen hydrolase"/>
    <property type="match status" value="1"/>
</dbReference>
<proteinExistence type="inferred from homology"/>
<sequence length="284" mass="31139">MASPPPSKKVKLALCQLAVSADKKSNLSIAADAIAEAAREGAKLVVLPEMFNCPYSNDSFPKYAEDIEGGSSESADAMAEAAKQHGVVLIAGSMPETSSGKLYNTCLVFDEKGKLLGKHRKVHLFDIDIPGKQTFKESDTLTPGQNITVMDTSVGRLGIGICYDIRFPELAMLYAKKGVQLIVYPGAFNVTTGPAHWELLQRARAVDNQLFVATCSVARDPDFTYQAWGHSSVFDPWGECLATTEEKPAIIYADLDFEEVKTRRTNMPLESQKRHDLYDLVDKT</sequence>
<dbReference type="GO" id="GO:0050152">
    <property type="term" value="F:omega-amidase activity"/>
    <property type="evidence" value="ECO:0007669"/>
    <property type="project" value="TreeGrafter"/>
</dbReference>
<evidence type="ECO:0000256" key="2">
    <source>
        <dbReference type="ARBA" id="ARBA00022801"/>
    </source>
</evidence>
<dbReference type="CDD" id="cd07572">
    <property type="entry name" value="nit"/>
    <property type="match status" value="1"/>
</dbReference>
<dbReference type="GO" id="GO:0005739">
    <property type="term" value="C:mitochondrion"/>
    <property type="evidence" value="ECO:0007669"/>
    <property type="project" value="TreeGrafter"/>
</dbReference>
<dbReference type="InterPro" id="IPR045254">
    <property type="entry name" value="Nit1/2_C-N_Hydrolase"/>
</dbReference>
<dbReference type="FunFam" id="3.60.110.10:FF:000002">
    <property type="entry name" value="Nitrilase family member 2"/>
    <property type="match status" value="1"/>
</dbReference>
<feature type="domain" description="CN hydrolase" evidence="3">
    <location>
        <begin position="10"/>
        <end position="257"/>
    </location>
</feature>
<keyword evidence="2" id="KW-0378">Hydrolase</keyword>
<evidence type="ECO:0000313" key="4">
    <source>
        <dbReference type="EMBL" id="KAK9790149.1"/>
    </source>
</evidence>
<dbReference type="PROSITE" id="PS50263">
    <property type="entry name" value="CN_HYDROLASE"/>
    <property type="match status" value="1"/>
</dbReference>
<accession>A0AAW1NQC2</accession>
<dbReference type="SUPFAM" id="SSF56317">
    <property type="entry name" value="Carbon-nitrogen hydrolase"/>
    <property type="match status" value="1"/>
</dbReference>
<name>A0AAW1NQC2_9CHLO</name>
<dbReference type="AlphaFoldDB" id="A0AAW1NQC2"/>
<reference evidence="4 5" key="1">
    <citation type="journal article" date="2024" name="Nat. Commun.">
        <title>Phylogenomics reveals the evolutionary origins of lichenization in chlorophyte algae.</title>
        <authorList>
            <person name="Puginier C."/>
            <person name="Libourel C."/>
            <person name="Otte J."/>
            <person name="Skaloud P."/>
            <person name="Haon M."/>
            <person name="Grisel S."/>
            <person name="Petersen M."/>
            <person name="Berrin J.G."/>
            <person name="Delaux P.M."/>
            <person name="Dal Grande F."/>
            <person name="Keller J."/>
        </authorList>
    </citation>
    <scope>NUCLEOTIDE SEQUENCE [LARGE SCALE GENOMIC DNA]</scope>
    <source>
        <strain evidence="4 5">SAG 2036</strain>
    </source>
</reference>
<dbReference type="PANTHER" id="PTHR23088:SF30">
    <property type="entry name" value="OMEGA-AMIDASE NIT2"/>
    <property type="match status" value="1"/>
</dbReference>
<organism evidence="4 5">
    <name type="scientific">Symbiochloris irregularis</name>
    <dbReference type="NCBI Taxonomy" id="706552"/>
    <lineage>
        <taxon>Eukaryota</taxon>
        <taxon>Viridiplantae</taxon>
        <taxon>Chlorophyta</taxon>
        <taxon>core chlorophytes</taxon>
        <taxon>Trebouxiophyceae</taxon>
        <taxon>Trebouxiales</taxon>
        <taxon>Trebouxiaceae</taxon>
        <taxon>Symbiochloris</taxon>
    </lineage>
</organism>
<evidence type="ECO:0000259" key="3">
    <source>
        <dbReference type="PROSITE" id="PS50263"/>
    </source>
</evidence>
<evidence type="ECO:0000313" key="5">
    <source>
        <dbReference type="Proteomes" id="UP001465755"/>
    </source>
</evidence>
<dbReference type="Proteomes" id="UP001465755">
    <property type="component" value="Unassembled WGS sequence"/>
</dbReference>